<reference evidence="2" key="2">
    <citation type="submission" date="2015-01" db="EMBL/GenBank/DDBJ databases">
        <title>Evolutionary Origins and Diversification of the Mycorrhizal Mutualists.</title>
        <authorList>
            <consortium name="DOE Joint Genome Institute"/>
            <consortium name="Mycorrhizal Genomics Consortium"/>
            <person name="Kohler A."/>
            <person name="Kuo A."/>
            <person name="Nagy L.G."/>
            <person name="Floudas D."/>
            <person name="Copeland A."/>
            <person name="Barry K.W."/>
            <person name="Cichocki N."/>
            <person name="Veneault-Fourrey C."/>
            <person name="LaButti K."/>
            <person name="Lindquist E.A."/>
            <person name="Lipzen A."/>
            <person name="Lundell T."/>
            <person name="Morin E."/>
            <person name="Murat C."/>
            <person name="Riley R."/>
            <person name="Ohm R."/>
            <person name="Sun H."/>
            <person name="Tunlid A."/>
            <person name="Henrissat B."/>
            <person name="Grigoriev I.V."/>
            <person name="Hibbett D.S."/>
            <person name="Martin F."/>
        </authorList>
    </citation>
    <scope>NUCLEOTIDE SEQUENCE [LARGE SCALE GENOMIC DNA]</scope>
    <source>
        <strain evidence="2">F 1598</strain>
    </source>
</reference>
<evidence type="ECO:0000313" key="2">
    <source>
        <dbReference type="Proteomes" id="UP000054166"/>
    </source>
</evidence>
<organism evidence="1 2">
    <name type="scientific">Piloderma croceum (strain F 1598)</name>
    <dbReference type="NCBI Taxonomy" id="765440"/>
    <lineage>
        <taxon>Eukaryota</taxon>
        <taxon>Fungi</taxon>
        <taxon>Dikarya</taxon>
        <taxon>Basidiomycota</taxon>
        <taxon>Agaricomycotina</taxon>
        <taxon>Agaricomycetes</taxon>
        <taxon>Agaricomycetidae</taxon>
        <taxon>Atheliales</taxon>
        <taxon>Atheliaceae</taxon>
        <taxon>Piloderma</taxon>
    </lineage>
</organism>
<gene>
    <name evidence="1" type="ORF">PILCRDRAFT_810224</name>
</gene>
<dbReference type="AlphaFoldDB" id="A0A0C3GNU8"/>
<dbReference type="HOGENOM" id="CLU_2513425_0_0_1"/>
<name>A0A0C3GNU8_PILCF</name>
<proteinExistence type="predicted"/>
<dbReference type="Proteomes" id="UP000054166">
    <property type="component" value="Unassembled WGS sequence"/>
</dbReference>
<accession>A0A0C3GNU8</accession>
<keyword evidence="2" id="KW-1185">Reference proteome</keyword>
<dbReference type="EMBL" id="KN832970">
    <property type="protein sequence ID" value="KIM92206.1"/>
    <property type="molecule type" value="Genomic_DNA"/>
</dbReference>
<sequence length="85" mass="9505">MRLCRETARRRRHLDRLGTPAALIVSASTGLQHARRTSARAPTPCVRLQDFVTVSITKTSYLPPALSVMSSGVRFSVLYFVRRCS</sequence>
<reference evidence="1 2" key="1">
    <citation type="submission" date="2014-04" db="EMBL/GenBank/DDBJ databases">
        <authorList>
            <consortium name="DOE Joint Genome Institute"/>
            <person name="Kuo A."/>
            <person name="Tarkka M."/>
            <person name="Buscot F."/>
            <person name="Kohler A."/>
            <person name="Nagy L.G."/>
            <person name="Floudas D."/>
            <person name="Copeland A."/>
            <person name="Barry K.W."/>
            <person name="Cichocki N."/>
            <person name="Veneault-Fourrey C."/>
            <person name="LaButti K."/>
            <person name="Lindquist E.A."/>
            <person name="Lipzen A."/>
            <person name="Lundell T."/>
            <person name="Morin E."/>
            <person name="Murat C."/>
            <person name="Sun H."/>
            <person name="Tunlid A."/>
            <person name="Henrissat B."/>
            <person name="Grigoriev I.V."/>
            <person name="Hibbett D.S."/>
            <person name="Martin F."/>
            <person name="Nordberg H.P."/>
            <person name="Cantor M.N."/>
            <person name="Hua S.X."/>
        </authorList>
    </citation>
    <scope>NUCLEOTIDE SEQUENCE [LARGE SCALE GENOMIC DNA]</scope>
    <source>
        <strain evidence="1 2">F 1598</strain>
    </source>
</reference>
<dbReference type="InParanoid" id="A0A0C3GNU8"/>
<protein>
    <submittedName>
        <fullName evidence="1">Uncharacterized protein</fullName>
    </submittedName>
</protein>
<evidence type="ECO:0000313" key="1">
    <source>
        <dbReference type="EMBL" id="KIM92206.1"/>
    </source>
</evidence>